<dbReference type="AlphaFoldDB" id="A0AAN8A3U2"/>
<dbReference type="PANTHER" id="PTHR42085:SF2">
    <property type="entry name" value="F-BOX DOMAIN-CONTAINING PROTEIN"/>
    <property type="match status" value="1"/>
</dbReference>
<protein>
    <recommendedName>
        <fullName evidence="4">F-box domain-containing protein</fullName>
    </recommendedName>
</protein>
<comment type="caution">
    <text evidence="2">The sequence shown here is derived from an EMBL/GenBank/DDBJ whole genome shotgun (WGS) entry which is preliminary data.</text>
</comment>
<evidence type="ECO:0000256" key="1">
    <source>
        <dbReference type="SAM" id="MobiDB-lite"/>
    </source>
</evidence>
<reference evidence="2" key="1">
    <citation type="submission" date="2023-08" db="EMBL/GenBank/DDBJ databases">
        <title>Black Yeasts Isolated from many extreme environments.</title>
        <authorList>
            <person name="Coleine C."/>
            <person name="Stajich J.E."/>
            <person name="Selbmann L."/>
        </authorList>
    </citation>
    <scope>NUCLEOTIDE SEQUENCE</scope>
    <source>
        <strain evidence="2">CCFEE 5810</strain>
    </source>
</reference>
<dbReference type="InterPro" id="IPR038883">
    <property type="entry name" value="AN11006-like"/>
</dbReference>
<organism evidence="2 3">
    <name type="scientific">Elasticomyces elasticus</name>
    <dbReference type="NCBI Taxonomy" id="574655"/>
    <lineage>
        <taxon>Eukaryota</taxon>
        <taxon>Fungi</taxon>
        <taxon>Dikarya</taxon>
        <taxon>Ascomycota</taxon>
        <taxon>Pezizomycotina</taxon>
        <taxon>Dothideomycetes</taxon>
        <taxon>Dothideomycetidae</taxon>
        <taxon>Mycosphaerellales</taxon>
        <taxon>Teratosphaeriaceae</taxon>
        <taxon>Elasticomyces</taxon>
    </lineage>
</organism>
<name>A0AAN8A3U2_9PEZI</name>
<evidence type="ECO:0000313" key="2">
    <source>
        <dbReference type="EMBL" id="KAK5702770.1"/>
    </source>
</evidence>
<feature type="region of interest" description="Disordered" evidence="1">
    <location>
        <begin position="1"/>
        <end position="29"/>
    </location>
</feature>
<dbReference type="EMBL" id="JAVRQU010000005">
    <property type="protein sequence ID" value="KAK5702770.1"/>
    <property type="molecule type" value="Genomic_DNA"/>
</dbReference>
<evidence type="ECO:0008006" key="4">
    <source>
        <dbReference type="Google" id="ProtNLM"/>
    </source>
</evidence>
<feature type="compositionally biased region" description="Basic and acidic residues" evidence="1">
    <location>
        <begin position="1"/>
        <end position="10"/>
    </location>
</feature>
<dbReference type="PANTHER" id="PTHR42085">
    <property type="entry name" value="F-BOX DOMAIN-CONTAINING PROTEIN"/>
    <property type="match status" value="1"/>
</dbReference>
<proteinExistence type="predicted"/>
<dbReference type="Proteomes" id="UP001310594">
    <property type="component" value="Unassembled WGS sequence"/>
</dbReference>
<accession>A0AAN8A3U2</accession>
<sequence length="269" mass="30673">MTFDTPDLHPNDPMSDTAPPPTFSTEDPTHQGICLLEKLPPELRVEIYRYLLVTDSFIWIRRIKTKKTHNGQSFVTARPKISGHAILSTNRLLHGEAAEVLYSENRFEFLDSKVFSTFVKGIKPYSSLLRHLKISNVTTRTPIQLFKILSPKCALKSLRLDLSTSEECKIENLFLTLLPLLTKSGTSHCRCKATRGRMCLCRTGEHSRMFEMIELSAWVAEVKDGVKQFPRGHLETKGDRPLLRVGTPEDIAILLAQVEWIWGELTRKQ</sequence>
<gene>
    <name evidence="2" type="ORF">LTR97_003716</name>
</gene>
<evidence type="ECO:0000313" key="3">
    <source>
        <dbReference type="Proteomes" id="UP001310594"/>
    </source>
</evidence>